<keyword evidence="3" id="KW-1185">Reference proteome</keyword>
<feature type="region of interest" description="Disordered" evidence="1">
    <location>
        <begin position="1"/>
        <end position="34"/>
    </location>
</feature>
<organism evidence="2 3">
    <name type="scientific">Evansella caseinilytica</name>
    <dbReference type="NCBI Taxonomy" id="1503961"/>
    <lineage>
        <taxon>Bacteria</taxon>
        <taxon>Bacillati</taxon>
        <taxon>Bacillota</taxon>
        <taxon>Bacilli</taxon>
        <taxon>Bacillales</taxon>
        <taxon>Bacillaceae</taxon>
        <taxon>Evansella</taxon>
    </lineage>
</organism>
<feature type="compositionally biased region" description="Basic and acidic residues" evidence="1">
    <location>
        <begin position="11"/>
        <end position="22"/>
    </location>
</feature>
<evidence type="ECO:0000256" key="1">
    <source>
        <dbReference type="SAM" id="MobiDB-lite"/>
    </source>
</evidence>
<evidence type="ECO:0000313" key="3">
    <source>
        <dbReference type="Proteomes" id="UP000198935"/>
    </source>
</evidence>
<name>A0A1H3SIA1_9BACI</name>
<dbReference type="Proteomes" id="UP000198935">
    <property type="component" value="Unassembled WGS sequence"/>
</dbReference>
<sequence>MKCPESVGIGTEEKQKRREVSRKSSNQASRGEPKAILDMIASSGLIAAGVGISIRNEEERIIARS</sequence>
<reference evidence="3" key="1">
    <citation type="submission" date="2016-10" db="EMBL/GenBank/DDBJ databases">
        <authorList>
            <person name="Varghese N."/>
            <person name="Submissions S."/>
        </authorList>
    </citation>
    <scope>NUCLEOTIDE SEQUENCE [LARGE SCALE GENOMIC DNA]</scope>
    <source>
        <strain evidence="3">SP</strain>
    </source>
</reference>
<accession>A0A1H3SIA1</accession>
<protein>
    <submittedName>
        <fullName evidence="2">Uncharacterized protein</fullName>
    </submittedName>
</protein>
<evidence type="ECO:0000313" key="2">
    <source>
        <dbReference type="EMBL" id="SDZ37664.1"/>
    </source>
</evidence>
<dbReference type="AlphaFoldDB" id="A0A1H3SIA1"/>
<dbReference type="EMBL" id="FNPI01000011">
    <property type="protein sequence ID" value="SDZ37664.1"/>
    <property type="molecule type" value="Genomic_DNA"/>
</dbReference>
<proteinExistence type="predicted"/>
<gene>
    <name evidence="2" type="ORF">SAMN05421736_11132</name>
</gene>